<dbReference type="AlphaFoldDB" id="A0A643FST8"/>
<dbReference type="EMBL" id="CP062807">
    <property type="protein sequence ID" value="QOT82308.1"/>
    <property type="molecule type" value="Genomic_DNA"/>
</dbReference>
<dbReference type="PANTHER" id="PTHR30349">
    <property type="entry name" value="PHAGE INTEGRASE-RELATED"/>
    <property type="match status" value="1"/>
</dbReference>
<dbReference type="GO" id="GO:0015074">
    <property type="term" value="P:DNA integration"/>
    <property type="evidence" value="ECO:0007669"/>
    <property type="project" value="UniProtKB-KW"/>
</dbReference>
<dbReference type="PANTHER" id="PTHR30349:SF41">
    <property type="entry name" value="INTEGRASE_RECOMBINASE PROTEIN MJ0367-RELATED"/>
    <property type="match status" value="1"/>
</dbReference>
<gene>
    <name evidence="6" type="ORF">F7R26_039615</name>
</gene>
<dbReference type="SUPFAM" id="SSF56349">
    <property type="entry name" value="DNA breaking-rejoining enzymes"/>
    <property type="match status" value="1"/>
</dbReference>
<dbReference type="InterPro" id="IPR002104">
    <property type="entry name" value="Integrase_catalytic"/>
</dbReference>
<keyword evidence="4" id="KW-0233">DNA recombination</keyword>
<dbReference type="Proteomes" id="UP000397656">
    <property type="component" value="Plasmid pRK1-3"/>
</dbReference>
<sequence>MGRSTSAKERTALCGLTVIPTDIAPEATAPTRAQYAALRAWLQGMPVEFIAGRWLATDPDDVLEPRAALALLHSLRDALVQRARQHGRDDLAEAASLPGRSGKGMDRAIEAVRELEKLAKPAPQPEHGVGLWLAAPLARRLQAANILTLGELTALCNQRGSAWWRRVPRVGPLAAARVVRVLERYSASLGPLSAHVTGIPPAGPLAPTQLGVDGGTALPLEAMRLPRELDGSKGLNRAPLDRCMIGARDDYQAIQTWLSLWPTESQTYRAYRKEAERFLGWIIIERGRAFADALTDDCIAYRAFLADPQPAARWCGPRAAREIQVAGTSMHNPAWRPFLGPLAPRSRAFSETVLNSLCAWLVDRRYLAANPWAGVPLQRVAKPSMHVEKAIAMPVWEVMSSWLDAEAFASARGRLLRAAVLLLRETGMRCDEAARAVRMNLVPLANTSQGGKLQAVWGELNIVGKGGRERFVPISQRLRGALEEHWADLANADSPLSDDHLIAPLVVPNTPRARAKANEGRQGYSARGLRQLIEETSDRFLSHISSESPELLAEMTRIYPHAFRHAFGAHGLAAGMGINVVQGYLGHASIATTTLYSTADRDRRLYDVEKFYRTT</sequence>
<reference evidence="6 7" key="1">
    <citation type="submission" date="2020-10" db="EMBL/GenBank/DDBJ databases">
        <title>Complete genome sequence of Cupriavidus basilensis CCUG 49340T.</title>
        <authorList>
            <person name="Salva-Serra F."/>
            <person name="Donoso R.A."/>
            <person name="Cho K.H."/>
            <person name="Yoo J.A."/>
            <person name="Lee K."/>
            <person name="Yoon S.-H."/>
            <person name="Perez-Pantoja D."/>
            <person name="Moore E.R.B."/>
        </authorList>
    </citation>
    <scope>NUCLEOTIDE SEQUENCE [LARGE SCALE GENOMIC DNA]</scope>
    <source>
        <strain evidence="7">CCUG 49340</strain>
        <plasmid evidence="6 7">pRK1-3</plasmid>
    </source>
</reference>
<dbReference type="InterPro" id="IPR011010">
    <property type="entry name" value="DNA_brk_join_enz"/>
</dbReference>
<keyword evidence="6" id="KW-0614">Plasmid</keyword>
<dbReference type="Gene3D" id="1.10.443.10">
    <property type="entry name" value="Intergrase catalytic core"/>
    <property type="match status" value="1"/>
</dbReference>
<keyword evidence="3" id="KW-0238">DNA-binding</keyword>
<geneLocation type="plasmid" evidence="6 7">
    <name>pRK1-3</name>
</geneLocation>
<dbReference type="InterPro" id="IPR010998">
    <property type="entry name" value="Integrase_recombinase_N"/>
</dbReference>
<dbReference type="GO" id="GO:0003677">
    <property type="term" value="F:DNA binding"/>
    <property type="evidence" value="ECO:0007669"/>
    <property type="project" value="UniProtKB-KW"/>
</dbReference>
<evidence type="ECO:0000256" key="2">
    <source>
        <dbReference type="ARBA" id="ARBA00022908"/>
    </source>
</evidence>
<comment type="similarity">
    <text evidence="1">Belongs to the 'phage' integrase family.</text>
</comment>
<dbReference type="Pfam" id="PF12482">
    <property type="entry name" value="DUF3701"/>
    <property type="match status" value="1"/>
</dbReference>
<evidence type="ECO:0000259" key="5">
    <source>
        <dbReference type="PROSITE" id="PS51898"/>
    </source>
</evidence>
<dbReference type="InterPro" id="IPR013762">
    <property type="entry name" value="Integrase-like_cat_sf"/>
</dbReference>
<dbReference type="Pfam" id="PF00589">
    <property type="entry name" value="Phage_integrase"/>
    <property type="match status" value="1"/>
</dbReference>
<evidence type="ECO:0000256" key="3">
    <source>
        <dbReference type="ARBA" id="ARBA00023125"/>
    </source>
</evidence>
<dbReference type="PROSITE" id="PS51898">
    <property type="entry name" value="TYR_RECOMBINASE"/>
    <property type="match status" value="1"/>
</dbReference>
<name>A0A643FST8_9BURK</name>
<evidence type="ECO:0000256" key="4">
    <source>
        <dbReference type="ARBA" id="ARBA00023172"/>
    </source>
</evidence>
<evidence type="ECO:0000313" key="7">
    <source>
        <dbReference type="Proteomes" id="UP000397656"/>
    </source>
</evidence>
<dbReference type="InterPro" id="IPR050090">
    <property type="entry name" value="Tyrosine_recombinase_XerCD"/>
</dbReference>
<accession>A0A643FST8</accession>
<dbReference type="GO" id="GO:0006310">
    <property type="term" value="P:DNA recombination"/>
    <property type="evidence" value="ECO:0007669"/>
    <property type="project" value="UniProtKB-KW"/>
</dbReference>
<keyword evidence="2" id="KW-0229">DNA integration</keyword>
<evidence type="ECO:0000256" key="1">
    <source>
        <dbReference type="ARBA" id="ARBA00008857"/>
    </source>
</evidence>
<dbReference type="InterPro" id="IPR022169">
    <property type="entry name" value="DUF3701"/>
</dbReference>
<evidence type="ECO:0000313" key="6">
    <source>
        <dbReference type="EMBL" id="QOT82308.1"/>
    </source>
</evidence>
<proteinExistence type="inferred from homology"/>
<organism evidence="6 7">
    <name type="scientific">Cupriavidus basilensis</name>
    <dbReference type="NCBI Taxonomy" id="68895"/>
    <lineage>
        <taxon>Bacteria</taxon>
        <taxon>Pseudomonadati</taxon>
        <taxon>Pseudomonadota</taxon>
        <taxon>Betaproteobacteria</taxon>
        <taxon>Burkholderiales</taxon>
        <taxon>Burkholderiaceae</taxon>
        <taxon>Cupriavidus</taxon>
    </lineage>
</organism>
<protein>
    <submittedName>
        <fullName evidence="6">Tyrosine-type recombinase/integrase</fullName>
    </submittedName>
</protein>
<feature type="domain" description="Tyr recombinase" evidence="5">
    <location>
        <begin position="394"/>
        <end position="610"/>
    </location>
</feature>
<dbReference type="Gene3D" id="1.10.150.130">
    <property type="match status" value="1"/>
</dbReference>